<evidence type="ECO:0000313" key="2">
    <source>
        <dbReference type="EMBL" id="KAL0569639.1"/>
    </source>
</evidence>
<comment type="caution">
    <text evidence="2">The sequence shown here is derived from an EMBL/GenBank/DDBJ whole genome shotgun (WGS) entry which is preliminary data.</text>
</comment>
<gene>
    <name evidence="2" type="ORF">V5O48_012323</name>
</gene>
<evidence type="ECO:0000256" key="1">
    <source>
        <dbReference type="SAM" id="MobiDB-lite"/>
    </source>
</evidence>
<protein>
    <submittedName>
        <fullName evidence="2">Uncharacterized protein</fullName>
    </submittedName>
</protein>
<keyword evidence="3" id="KW-1185">Reference proteome</keyword>
<dbReference type="Proteomes" id="UP001465976">
    <property type="component" value="Unassembled WGS sequence"/>
</dbReference>
<proteinExistence type="predicted"/>
<feature type="region of interest" description="Disordered" evidence="1">
    <location>
        <begin position="171"/>
        <end position="192"/>
    </location>
</feature>
<evidence type="ECO:0000313" key="3">
    <source>
        <dbReference type="Proteomes" id="UP001465976"/>
    </source>
</evidence>
<feature type="compositionally biased region" description="Basic and acidic residues" evidence="1">
    <location>
        <begin position="177"/>
        <end position="187"/>
    </location>
</feature>
<name>A0ABR3F362_9AGAR</name>
<organism evidence="2 3">
    <name type="scientific">Marasmius crinis-equi</name>
    <dbReference type="NCBI Taxonomy" id="585013"/>
    <lineage>
        <taxon>Eukaryota</taxon>
        <taxon>Fungi</taxon>
        <taxon>Dikarya</taxon>
        <taxon>Basidiomycota</taxon>
        <taxon>Agaricomycotina</taxon>
        <taxon>Agaricomycetes</taxon>
        <taxon>Agaricomycetidae</taxon>
        <taxon>Agaricales</taxon>
        <taxon>Marasmiineae</taxon>
        <taxon>Marasmiaceae</taxon>
        <taxon>Marasmius</taxon>
    </lineage>
</organism>
<dbReference type="EMBL" id="JBAHYK010001077">
    <property type="protein sequence ID" value="KAL0569639.1"/>
    <property type="molecule type" value="Genomic_DNA"/>
</dbReference>
<accession>A0ABR3F362</accession>
<sequence length="256" mass="28260">MPALAYGKLQVAKVANYNDARLQSGPRRHSHRKHLSVYQLHDGWRSEGCLLTPSERLNLFVSAQEQRTSRQHTTTLPPSEYVLISHHACVPKISISPPDSHCQEERDARCEGTLVPAEDDPAPEIVVSPPQSSSASSTSLQLYSSRRRTGGTLTIDMLRAKTLVDALPALEDASTSEDSHSEAHSESTNESVDSLEFVDGFMVRAIEVSDEVTKNALLDVIENDMEDKTDRRVVPDEVQALLGMPAPIHSALRESW</sequence>
<reference evidence="2 3" key="1">
    <citation type="submission" date="2024-02" db="EMBL/GenBank/DDBJ databases">
        <title>A draft genome for the cacao thread blight pathogen Marasmius crinis-equi.</title>
        <authorList>
            <person name="Cohen S.P."/>
            <person name="Baruah I.K."/>
            <person name="Amoako-Attah I."/>
            <person name="Bukari Y."/>
            <person name="Meinhardt L.W."/>
            <person name="Bailey B.A."/>
        </authorList>
    </citation>
    <scope>NUCLEOTIDE SEQUENCE [LARGE SCALE GENOMIC DNA]</scope>
    <source>
        <strain evidence="2 3">GH-76</strain>
    </source>
</reference>